<reference evidence="2 3" key="1">
    <citation type="submission" date="2024-01" db="EMBL/GenBank/DDBJ databases">
        <title>The genome of the rayed Mediterranean limpet Patella caerulea (Linnaeus, 1758).</title>
        <authorList>
            <person name="Anh-Thu Weber A."/>
            <person name="Halstead-Nussloch G."/>
        </authorList>
    </citation>
    <scope>NUCLEOTIDE SEQUENCE [LARGE SCALE GENOMIC DNA]</scope>
    <source>
        <strain evidence="2">AATW-2023a</strain>
        <tissue evidence="2">Whole specimen</tissue>
    </source>
</reference>
<evidence type="ECO:0000313" key="2">
    <source>
        <dbReference type="EMBL" id="KAK6169753.1"/>
    </source>
</evidence>
<dbReference type="GO" id="GO:0016887">
    <property type="term" value="F:ATP hydrolysis activity"/>
    <property type="evidence" value="ECO:0007669"/>
    <property type="project" value="InterPro"/>
</dbReference>
<dbReference type="PANTHER" id="PTHR22605:SF16">
    <property type="entry name" value="E3 UBIQUITIN-PROTEIN LIGASE RNF213"/>
    <property type="match status" value="1"/>
</dbReference>
<name>A0AAN8P7N1_PATCE</name>
<protein>
    <submittedName>
        <fullName evidence="2">Uncharacterized protein</fullName>
    </submittedName>
</protein>
<sequence length="385" mass="44993">MTSFTPNINPFKIPHEILQILPKLDNLENSQLFIEIWKRAKESSKNLTTDTFCVVIWEIWIHAIENWGTFYEELKTGDISVESLENLIQVFEENYDEIEKELMFVLKDKQIVKKRIDQLKHYRIMNSCQKASNELLQIKRILGLTDTFEICLQITRLACSNKTLMKEISPNALDMDCLQNIKTNEIRCLEEFRKAEPMIKWLKETMKEGLRELKVFIDLAFISAGEGDYEIDKMNCFHAVTYAFAPLIFDLKQDSSFDEVMKKCDLVWKELQNDKNLPQELRDTNKELEWFKVVRQSHGSVEVTTLKQAEQIVAHGIYEVGFPKDKTSKTELEISKVITLNVPQLHDEREYTYSNLMDLQSRLMLVGGQTEKGNENIERFTAVSL</sequence>
<feature type="coiled-coil region" evidence="1">
    <location>
        <begin position="81"/>
        <end position="108"/>
    </location>
</feature>
<dbReference type="EMBL" id="JAZGQO010000015">
    <property type="protein sequence ID" value="KAK6169753.1"/>
    <property type="molecule type" value="Genomic_DNA"/>
</dbReference>
<dbReference type="AlphaFoldDB" id="A0AAN8P7N1"/>
<organism evidence="2 3">
    <name type="scientific">Patella caerulea</name>
    <name type="common">Rayed Mediterranean limpet</name>
    <dbReference type="NCBI Taxonomy" id="87958"/>
    <lineage>
        <taxon>Eukaryota</taxon>
        <taxon>Metazoa</taxon>
        <taxon>Spiralia</taxon>
        <taxon>Lophotrochozoa</taxon>
        <taxon>Mollusca</taxon>
        <taxon>Gastropoda</taxon>
        <taxon>Patellogastropoda</taxon>
        <taxon>Patelloidea</taxon>
        <taxon>Patellidae</taxon>
        <taxon>Patella</taxon>
    </lineage>
</organism>
<gene>
    <name evidence="2" type="ORF">SNE40_020742</name>
</gene>
<keyword evidence="3" id="KW-1185">Reference proteome</keyword>
<dbReference type="Proteomes" id="UP001347796">
    <property type="component" value="Unassembled WGS sequence"/>
</dbReference>
<evidence type="ECO:0000313" key="3">
    <source>
        <dbReference type="Proteomes" id="UP001347796"/>
    </source>
</evidence>
<proteinExistence type="predicted"/>
<keyword evidence="1" id="KW-0175">Coiled coil</keyword>
<dbReference type="InterPro" id="IPR031248">
    <property type="entry name" value="RNF213"/>
</dbReference>
<comment type="caution">
    <text evidence="2">The sequence shown here is derived from an EMBL/GenBank/DDBJ whole genome shotgun (WGS) entry which is preliminary data.</text>
</comment>
<accession>A0AAN8P7N1</accession>
<dbReference type="PANTHER" id="PTHR22605">
    <property type="entry name" value="RZ-TYPE DOMAIN-CONTAINING PROTEIN"/>
    <property type="match status" value="1"/>
</dbReference>
<dbReference type="GO" id="GO:0004842">
    <property type="term" value="F:ubiquitin-protein transferase activity"/>
    <property type="evidence" value="ECO:0007669"/>
    <property type="project" value="InterPro"/>
</dbReference>
<evidence type="ECO:0000256" key="1">
    <source>
        <dbReference type="SAM" id="Coils"/>
    </source>
</evidence>